<organism evidence="1 2">
    <name type="scientific">Fusarium duplospermum</name>
    <dbReference type="NCBI Taxonomy" id="1325734"/>
    <lineage>
        <taxon>Eukaryota</taxon>
        <taxon>Fungi</taxon>
        <taxon>Dikarya</taxon>
        <taxon>Ascomycota</taxon>
        <taxon>Pezizomycotina</taxon>
        <taxon>Sordariomycetes</taxon>
        <taxon>Hypocreomycetidae</taxon>
        <taxon>Hypocreales</taxon>
        <taxon>Nectriaceae</taxon>
        <taxon>Fusarium</taxon>
        <taxon>Fusarium solani species complex</taxon>
    </lineage>
</organism>
<dbReference type="STRING" id="1325734.A0A428Q5D7"/>
<accession>A0A428Q5D7</accession>
<keyword evidence="2" id="KW-1185">Reference proteome</keyword>
<dbReference type="SUPFAM" id="SSF75304">
    <property type="entry name" value="Amidase signature (AS) enzymes"/>
    <property type="match status" value="1"/>
</dbReference>
<gene>
    <name evidence="1" type="ORF">CEP54_006739</name>
</gene>
<protein>
    <recommendedName>
        <fullName evidence="3">Amidase</fullName>
    </recommendedName>
</protein>
<dbReference type="AlphaFoldDB" id="A0A428Q5D7"/>
<evidence type="ECO:0000313" key="2">
    <source>
        <dbReference type="Proteomes" id="UP000288168"/>
    </source>
</evidence>
<proteinExistence type="predicted"/>
<dbReference type="EMBL" id="NKCI01000058">
    <property type="protein sequence ID" value="RSL60488.1"/>
    <property type="molecule type" value="Genomic_DNA"/>
</dbReference>
<evidence type="ECO:0008006" key="3">
    <source>
        <dbReference type="Google" id="ProtNLM"/>
    </source>
</evidence>
<evidence type="ECO:0000313" key="1">
    <source>
        <dbReference type="EMBL" id="RSL60488.1"/>
    </source>
</evidence>
<dbReference type="Gene3D" id="3.90.1300.10">
    <property type="entry name" value="Amidase signature (AS) domain"/>
    <property type="match status" value="1"/>
</dbReference>
<comment type="caution">
    <text evidence="1">The sequence shown here is derived from an EMBL/GenBank/DDBJ whole genome shotgun (WGS) entry which is preliminary data.</text>
</comment>
<dbReference type="InterPro" id="IPR036928">
    <property type="entry name" value="AS_sf"/>
</dbReference>
<dbReference type="OrthoDB" id="566138at2759"/>
<sequence>MVGTRSGSAAWDSAGPLAKSVEDYADVMDILLRNCNFYSPLTSSDKICHRNPVFDGEHKRDISHAMKTIEDLGGKVVHDAPLMKLGDIVKAYKTAEMGVISRHQLGFVLERYLVFFDDPQLRTLEDLVEFNKKHTEVELPPDQPSQAVLENGLKDSMTNEEYRISLKHLRQSMHAAPVLALGYDAMMCWKCVL</sequence>
<dbReference type="Proteomes" id="UP000288168">
    <property type="component" value="Unassembled WGS sequence"/>
</dbReference>
<reference evidence="1 2" key="1">
    <citation type="submission" date="2017-06" db="EMBL/GenBank/DDBJ databases">
        <title>Comparative genomic analysis of Ambrosia Fusariam Clade fungi.</title>
        <authorList>
            <person name="Stajich J.E."/>
            <person name="Carrillo J."/>
            <person name="Kijimoto T."/>
            <person name="Eskalen A."/>
            <person name="O'Donnell K."/>
            <person name="Kasson M."/>
        </authorList>
    </citation>
    <scope>NUCLEOTIDE SEQUENCE [LARGE SCALE GENOMIC DNA]</scope>
    <source>
        <strain evidence="1 2">NRRL62584</strain>
    </source>
</reference>
<name>A0A428Q5D7_9HYPO</name>